<feature type="domain" description="DUF4371" evidence="2">
    <location>
        <begin position="55"/>
        <end position="191"/>
    </location>
</feature>
<dbReference type="GO" id="GO:0046983">
    <property type="term" value="F:protein dimerization activity"/>
    <property type="evidence" value="ECO:0007669"/>
    <property type="project" value="InterPro"/>
</dbReference>
<dbReference type="SUPFAM" id="SSF53098">
    <property type="entry name" value="Ribonuclease H-like"/>
    <property type="match status" value="1"/>
</dbReference>
<dbReference type="Proteomes" id="UP000694546">
    <property type="component" value="Chromosome 4"/>
</dbReference>
<dbReference type="Pfam" id="PF14291">
    <property type="entry name" value="DUF4371"/>
    <property type="match status" value="1"/>
</dbReference>
<reference evidence="3" key="2">
    <citation type="submission" date="2025-09" db="UniProtKB">
        <authorList>
            <consortium name="Ensembl"/>
        </authorList>
    </citation>
    <scope>IDENTIFICATION</scope>
</reference>
<organism evidence="3 4">
    <name type="scientific">Gadus morhua</name>
    <name type="common">Atlantic cod</name>
    <dbReference type="NCBI Taxonomy" id="8049"/>
    <lineage>
        <taxon>Eukaryota</taxon>
        <taxon>Metazoa</taxon>
        <taxon>Chordata</taxon>
        <taxon>Craniata</taxon>
        <taxon>Vertebrata</taxon>
        <taxon>Euteleostomi</taxon>
        <taxon>Actinopterygii</taxon>
        <taxon>Neopterygii</taxon>
        <taxon>Teleostei</taxon>
        <taxon>Neoteleostei</taxon>
        <taxon>Acanthomorphata</taxon>
        <taxon>Zeiogadaria</taxon>
        <taxon>Gadariae</taxon>
        <taxon>Gadiformes</taxon>
        <taxon>Gadoidei</taxon>
        <taxon>Gadidae</taxon>
        <taxon>Gadus</taxon>
    </lineage>
</organism>
<accession>A0A8C5FEK9</accession>
<dbReference type="PANTHER" id="PTHR45749:SF37">
    <property type="entry name" value="OS05G0311600 PROTEIN"/>
    <property type="match status" value="1"/>
</dbReference>
<reference evidence="3" key="1">
    <citation type="submission" date="2025-08" db="UniProtKB">
        <authorList>
            <consortium name="Ensembl"/>
        </authorList>
    </citation>
    <scope>IDENTIFICATION</scope>
</reference>
<dbReference type="InterPro" id="IPR008906">
    <property type="entry name" value="HATC_C_dom"/>
</dbReference>
<evidence type="ECO:0000313" key="4">
    <source>
        <dbReference type="Proteomes" id="UP000694546"/>
    </source>
</evidence>
<keyword evidence="4" id="KW-1185">Reference proteome</keyword>
<proteinExistence type="predicted"/>
<dbReference type="OMA" id="NTELFIC"/>
<evidence type="ECO:0000259" key="2">
    <source>
        <dbReference type="Pfam" id="PF14291"/>
    </source>
</evidence>
<dbReference type="Ensembl" id="ENSGMOT00000074683.1">
    <property type="protein sequence ID" value="ENSGMOP00000031052.1"/>
    <property type="gene ID" value="ENSGMOG00000026881.1"/>
</dbReference>
<dbReference type="Pfam" id="PF05699">
    <property type="entry name" value="Dimer_Tnp_hAT"/>
    <property type="match status" value="1"/>
</dbReference>
<feature type="domain" description="HAT C-terminal dimerisation" evidence="1">
    <location>
        <begin position="497"/>
        <end position="552"/>
    </location>
</feature>
<dbReference type="PANTHER" id="PTHR45749">
    <property type="match status" value="1"/>
</dbReference>
<dbReference type="InterPro" id="IPR025398">
    <property type="entry name" value="DUF4371"/>
</dbReference>
<evidence type="ECO:0000313" key="3">
    <source>
        <dbReference type="Ensembl" id="ENSGMOP00000031052.1"/>
    </source>
</evidence>
<name>A0A8C5FEK9_GADMO</name>
<dbReference type="GeneTree" id="ENSGT00940000164001"/>
<dbReference type="AlphaFoldDB" id="A0A8C5FEK9"/>
<protein>
    <submittedName>
        <fullName evidence="3">Uncharacterized protein</fullName>
    </submittedName>
</protein>
<evidence type="ECO:0000259" key="1">
    <source>
        <dbReference type="Pfam" id="PF05699"/>
    </source>
</evidence>
<sequence>MKKKQLFPDSSTTGLTNWKKALDLFREHEETPAHKASMVSWHSFKSSVSHGSVGTSSSNKGKFLECFEYLKQFDPFLQSYSAPSHSTYLSPSSQNEIIECYAKEVTASIVKELRNSGMFSIMADEARDGNTEQLAICVRYVTEGRVKESLLAMRELRKFDAESITAAIEEQLVHDGITHVKCVAQAYDGAAHPEAIYVHYYAHQLNLVLCHTCHAVPEASDLFDTLQSLYSFFSTSLVNHHKFRDVQNRLGLQPSELVQLSKTRWSCQLRSVNAVLENYPALLECLSGIKAANAVGLHVKLSAFYTVYKLMVFKTLLSVTENLHKYLQSETVDLAKAVEYNGAVCVTLKQMRPDEDAAKLYDTVKTFCAANEIPETCTRQARQKQKRLDDYLVESRCGAVSDLGDSECLKRNLYLPCLDRMVSEIEQRFSSVNSQVLRGVQACNPQSDFFFSQEHLHGLADHYSVDLKPEEVLVAKNFLNTKKETMDIQGVNILDPTMFPTLTQLIQIALTIPVNSCSCERSFSVLRRLHTWLRSTMGQGRLHQLSLLSIEREQLCKVSQSQVIDRFATMKARRYSLIGKK</sequence>
<dbReference type="InterPro" id="IPR012337">
    <property type="entry name" value="RNaseH-like_sf"/>
</dbReference>